<gene>
    <name evidence="5" type="ORF">ER308_06440</name>
</gene>
<dbReference type="Proteomes" id="UP000291469">
    <property type="component" value="Chromosome"/>
</dbReference>
<dbReference type="InterPro" id="IPR001764">
    <property type="entry name" value="Glyco_hydro_3_N"/>
</dbReference>
<dbReference type="GO" id="GO:0004553">
    <property type="term" value="F:hydrolase activity, hydrolyzing O-glycosyl compounds"/>
    <property type="evidence" value="ECO:0007669"/>
    <property type="project" value="InterPro"/>
</dbReference>
<dbReference type="GO" id="GO:0009254">
    <property type="term" value="P:peptidoglycan turnover"/>
    <property type="evidence" value="ECO:0007669"/>
    <property type="project" value="TreeGrafter"/>
</dbReference>
<dbReference type="AlphaFoldDB" id="A0A411YDH3"/>
<dbReference type="Pfam" id="PF00933">
    <property type="entry name" value="Glyco_hydro_3"/>
    <property type="match status" value="1"/>
</dbReference>
<accession>A0A411YDH3</accession>
<dbReference type="SUPFAM" id="SSF51445">
    <property type="entry name" value="(Trans)glycosidases"/>
    <property type="match status" value="1"/>
</dbReference>
<keyword evidence="3" id="KW-0326">Glycosidase</keyword>
<dbReference type="PANTHER" id="PTHR30480">
    <property type="entry name" value="BETA-HEXOSAMINIDASE-RELATED"/>
    <property type="match status" value="1"/>
</dbReference>
<evidence type="ECO:0000256" key="2">
    <source>
        <dbReference type="ARBA" id="ARBA00022801"/>
    </source>
</evidence>
<dbReference type="OrthoDB" id="9805821at2"/>
<dbReference type="PROSITE" id="PS00775">
    <property type="entry name" value="GLYCOSYL_HYDROL_F3"/>
    <property type="match status" value="1"/>
</dbReference>
<dbReference type="InterPro" id="IPR017853">
    <property type="entry name" value="GH"/>
</dbReference>
<keyword evidence="6" id="KW-1185">Reference proteome</keyword>
<evidence type="ECO:0000256" key="3">
    <source>
        <dbReference type="ARBA" id="ARBA00023295"/>
    </source>
</evidence>
<evidence type="ECO:0000259" key="4">
    <source>
        <dbReference type="Pfam" id="PF00933"/>
    </source>
</evidence>
<dbReference type="InterPro" id="IPR019800">
    <property type="entry name" value="Glyco_hydro_3_AS"/>
</dbReference>
<feature type="domain" description="Glycoside hydrolase family 3 N-terminal" evidence="4">
    <location>
        <begin position="54"/>
        <end position="347"/>
    </location>
</feature>
<protein>
    <submittedName>
        <fullName evidence="5">Glycoside hydrolase family 3 protein</fullName>
    </submittedName>
</protein>
<dbReference type="RefSeq" id="WP_131154209.1">
    <property type="nucleotide sequence ID" value="NZ_CP036402.1"/>
</dbReference>
<keyword evidence="2 5" id="KW-0378">Hydrolase</keyword>
<dbReference type="EMBL" id="CP036402">
    <property type="protein sequence ID" value="QBI19212.1"/>
    <property type="molecule type" value="Genomic_DNA"/>
</dbReference>
<dbReference type="InterPro" id="IPR036962">
    <property type="entry name" value="Glyco_hydro_3_N_sf"/>
</dbReference>
<sequence length="519" mass="53169">MTTPPSPSTPPSARLDLPELISQTLWLVVHGPDPDRPDARNEQELGVGTPRQAIRALRPGGIVAFAWSGNCAHPQQLAHLVAALQDTAGEEAGMPLAVAIDEEGGRVRRLPPPATQWPSARALARAAGPEEAQARWAAAGTELLACGITTNLAPVVDVDAVNNPVVGDRAFGTDATTVSAHATAAVEGLQQAGVAAVAKHFPGHGAVAGDSHEALPHSAAGRASVEDRHLAAFRQLFADARPAGVMTGHLRIAALDGAEPATTSPAITRDLLRRELGYDGLVLTDSLAMGALADREPGAVAVEALAAGADVLLTPPDPGTAHAAVLEAVEQQRLSADRVAEAADRVAAHRTRWRAEGDGRAADDPSHRSLALDLAHRAVVVNDPVGLLPIDRALVVGATVAGPARGLADALAARGVAARLCELGGREGIGDGPLPSGDTMNAMAGDDPLVVVSEPGHDLTALLAATGRDSSVHVRTAVGEPALPRPAEPATTVDVSLPGGDHALVAATAQRLARTRERY</sequence>
<evidence type="ECO:0000256" key="1">
    <source>
        <dbReference type="ARBA" id="ARBA00005336"/>
    </source>
</evidence>
<proteinExistence type="inferred from homology"/>
<dbReference type="Gene3D" id="3.20.20.300">
    <property type="entry name" value="Glycoside hydrolase, family 3, N-terminal domain"/>
    <property type="match status" value="1"/>
</dbReference>
<organism evidence="5 6">
    <name type="scientific">Egibacter rhizosphaerae</name>
    <dbReference type="NCBI Taxonomy" id="1670831"/>
    <lineage>
        <taxon>Bacteria</taxon>
        <taxon>Bacillati</taxon>
        <taxon>Actinomycetota</taxon>
        <taxon>Nitriliruptoria</taxon>
        <taxon>Egibacterales</taxon>
        <taxon>Egibacteraceae</taxon>
        <taxon>Egibacter</taxon>
    </lineage>
</organism>
<dbReference type="InterPro" id="IPR050226">
    <property type="entry name" value="NagZ_Beta-hexosaminidase"/>
</dbReference>
<dbReference type="GO" id="GO:0005975">
    <property type="term" value="P:carbohydrate metabolic process"/>
    <property type="evidence" value="ECO:0007669"/>
    <property type="project" value="InterPro"/>
</dbReference>
<reference evidence="5 6" key="1">
    <citation type="submission" date="2019-01" db="EMBL/GenBank/DDBJ databases">
        <title>Egibacter rhizosphaerae EGI 80759T.</title>
        <authorList>
            <person name="Chen D.-D."/>
            <person name="Tian Y."/>
            <person name="Jiao J.-Y."/>
            <person name="Zhang X.-T."/>
            <person name="Zhang Y.-G."/>
            <person name="Zhang Y."/>
            <person name="Xiao M."/>
            <person name="Shu W.-S."/>
            <person name="Li W.-J."/>
        </authorList>
    </citation>
    <scope>NUCLEOTIDE SEQUENCE [LARGE SCALE GENOMIC DNA]</scope>
    <source>
        <strain evidence="5 6">EGI 80759</strain>
    </source>
</reference>
<evidence type="ECO:0000313" key="5">
    <source>
        <dbReference type="EMBL" id="QBI19212.1"/>
    </source>
</evidence>
<dbReference type="KEGG" id="erz:ER308_06440"/>
<comment type="similarity">
    <text evidence="1">Belongs to the glycosyl hydrolase 3 family.</text>
</comment>
<name>A0A411YDH3_9ACTN</name>
<evidence type="ECO:0000313" key="6">
    <source>
        <dbReference type="Proteomes" id="UP000291469"/>
    </source>
</evidence>
<dbReference type="PANTHER" id="PTHR30480:SF16">
    <property type="entry name" value="GLYCOSIDE HYDROLASE FAMILY 3 DOMAIN PROTEIN"/>
    <property type="match status" value="1"/>
</dbReference>